<organism evidence="4 5">
    <name type="scientific">Helcobacillus massiliensis</name>
    <dbReference type="NCBI Taxonomy" id="521392"/>
    <lineage>
        <taxon>Bacteria</taxon>
        <taxon>Bacillati</taxon>
        <taxon>Actinomycetota</taxon>
        <taxon>Actinomycetes</taxon>
        <taxon>Micrococcales</taxon>
        <taxon>Dermabacteraceae</taxon>
        <taxon>Helcobacillus</taxon>
    </lineage>
</organism>
<dbReference type="SMART" id="SM00852">
    <property type="entry name" value="MoCF_biosynth"/>
    <property type="match status" value="1"/>
</dbReference>
<feature type="domain" description="MoaB/Mog" evidence="3">
    <location>
        <begin position="9"/>
        <end position="151"/>
    </location>
</feature>
<comment type="caution">
    <text evidence="4">The sequence shown here is derived from an EMBL/GenBank/DDBJ whole genome shotgun (WGS) entry which is preliminary data.</text>
</comment>
<dbReference type="CDD" id="cd00886">
    <property type="entry name" value="MogA_MoaB"/>
    <property type="match status" value="1"/>
</dbReference>
<dbReference type="Pfam" id="PF00994">
    <property type="entry name" value="MoCF_biosynth"/>
    <property type="match status" value="1"/>
</dbReference>
<gene>
    <name evidence="4" type="ORF">FHX50_001367</name>
</gene>
<evidence type="ECO:0000256" key="2">
    <source>
        <dbReference type="ARBA" id="ARBA00023150"/>
    </source>
</evidence>
<dbReference type="InterPro" id="IPR051920">
    <property type="entry name" value="MPT_Adenylyltrnsfr/MoaC-Rel"/>
</dbReference>
<proteinExistence type="predicted"/>
<evidence type="ECO:0000256" key="1">
    <source>
        <dbReference type="ARBA" id="ARBA00005046"/>
    </source>
</evidence>
<protein>
    <submittedName>
        <fullName evidence="4">Molybdenum cofactor biosynthesis protein B</fullName>
    </submittedName>
</protein>
<evidence type="ECO:0000313" key="4">
    <source>
        <dbReference type="EMBL" id="MBB3023084.1"/>
    </source>
</evidence>
<dbReference type="GO" id="GO:0006777">
    <property type="term" value="P:Mo-molybdopterin cofactor biosynthetic process"/>
    <property type="evidence" value="ECO:0007669"/>
    <property type="project" value="UniProtKB-KW"/>
</dbReference>
<dbReference type="AlphaFoldDB" id="A0A839QRZ8"/>
<keyword evidence="5" id="KW-1185">Reference proteome</keyword>
<dbReference type="RefSeq" id="WP_183375876.1">
    <property type="nucleotide sequence ID" value="NZ_CBCSFZ010000001.1"/>
</dbReference>
<evidence type="ECO:0000313" key="5">
    <source>
        <dbReference type="Proteomes" id="UP000568050"/>
    </source>
</evidence>
<dbReference type="NCBIfam" id="TIGR00177">
    <property type="entry name" value="molyb_syn"/>
    <property type="match status" value="1"/>
</dbReference>
<accession>A0A839QRZ8</accession>
<dbReference type="SUPFAM" id="SSF53218">
    <property type="entry name" value="Molybdenum cofactor biosynthesis proteins"/>
    <property type="match status" value="1"/>
</dbReference>
<reference evidence="4 5" key="1">
    <citation type="submission" date="2020-08" db="EMBL/GenBank/DDBJ databases">
        <title>Sequencing the genomes of 1000 actinobacteria strains.</title>
        <authorList>
            <person name="Klenk H.-P."/>
        </authorList>
    </citation>
    <scope>NUCLEOTIDE SEQUENCE [LARGE SCALE GENOMIC DNA]</scope>
    <source>
        <strain evidence="4 5">DSM 23040</strain>
    </source>
</reference>
<dbReference type="Gene3D" id="3.40.980.10">
    <property type="entry name" value="MoaB/Mog-like domain"/>
    <property type="match status" value="1"/>
</dbReference>
<dbReference type="EMBL" id="JACHWP010000002">
    <property type="protein sequence ID" value="MBB3023084.1"/>
    <property type="molecule type" value="Genomic_DNA"/>
</dbReference>
<dbReference type="Proteomes" id="UP000568050">
    <property type="component" value="Unassembled WGS sequence"/>
</dbReference>
<dbReference type="InterPro" id="IPR036425">
    <property type="entry name" value="MoaB/Mog-like_dom_sf"/>
</dbReference>
<name>A0A839QRZ8_9MICO</name>
<evidence type="ECO:0000259" key="3">
    <source>
        <dbReference type="SMART" id="SM00852"/>
    </source>
</evidence>
<sequence length="161" mass="16961">MTDHPFTAQVIIASTRAADGTYEDRTGPILTDWLTALGWTVPERVIVPDGPEVGEQIGRALQAGADVIITSGGTGISPSDVTPEQTAPYLERQLPGIPEAIRHRGLDNTPLAAISRGLAGLNGRTLIVNLPGSRGGVRDGMVVLEPMLAHLMEQRDGGGHE</sequence>
<dbReference type="PANTHER" id="PTHR43764:SF1">
    <property type="entry name" value="MOLYBDOPTERIN MOLYBDOTRANSFERASE"/>
    <property type="match status" value="1"/>
</dbReference>
<comment type="pathway">
    <text evidence="1">Cofactor biosynthesis; molybdopterin biosynthesis.</text>
</comment>
<dbReference type="PANTHER" id="PTHR43764">
    <property type="entry name" value="MOLYBDENUM COFACTOR BIOSYNTHESIS"/>
    <property type="match status" value="1"/>
</dbReference>
<dbReference type="InterPro" id="IPR001453">
    <property type="entry name" value="MoaB/Mog_dom"/>
</dbReference>
<keyword evidence="2" id="KW-0501">Molybdenum cofactor biosynthesis</keyword>